<dbReference type="InterPro" id="IPR036388">
    <property type="entry name" value="WH-like_DNA-bd_sf"/>
</dbReference>
<evidence type="ECO:0000256" key="1">
    <source>
        <dbReference type="ARBA" id="ARBA00011046"/>
    </source>
</evidence>
<evidence type="ECO:0000256" key="4">
    <source>
        <dbReference type="ARBA" id="ARBA00023163"/>
    </source>
</evidence>
<dbReference type="Pfam" id="PF03965">
    <property type="entry name" value="Penicillinase_R"/>
    <property type="match status" value="1"/>
</dbReference>
<protein>
    <recommendedName>
        <fullName evidence="7">BlaI/MecI/CopY family transcriptional regulator</fullName>
    </recommendedName>
</protein>
<keyword evidence="4" id="KW-0804">Transcription</keyword>
<evidence type="ECO:0000256" key="3">
    <source>
        <dbReference type="ARBA" id="ARBA00023125"/>
    </source>
</evidence>
<evidence type="ECO:0000256" key="2">
    <source>
        <dbReference type="ARBA" id="ARBA00023015"/>
    </source>
</evidence>
<dbReference type="Gene3D" id="1.10.10.10">
    <property type="entry name" value="Winged helix-like DNA-binding domain superfamily/Winged helix DNA-binding domain"/>
    <property type="match status" value="1"/>
</dbReference>
<dbReference type="AlphaFoldDB" id="A0A258HM79"/>
<dbReference type="GO" id="GO:0003677">
    <property type="term" value="F:DNA binding"/>
    <property type="evidence" value="ECO:0007669"/>
    <property type="project" value="UniProtKB-KW"/>
</dbReference>
<name>A0A258HM79_9CAUL</name>
<dbReference type="SUPFAM" id="SSF46785">
    <property type="entry name" value="Winged helix' DNA-binding domain"/>
    <property type="match status" value="1"/>
</dbReference>
<accession>A0A258HM79</accession>
<comment type="similarity">
    <text evidence="1">Belongs to the BlaI transcriptional regulatory family.</text>
</comment>
<proteinExistence type="inferred from homology"/>
<dbReference type="EMBL" id="NCEQ01000006">
    <property type="protein sequence ID" value="OYX57428.1"/>
    <property type="molecule type" value="Genomic_DNA"/>
</dbReference>
<evidence type="ECO:0008006" key="7">
    <source>
        <dbReference type="Google" id="ProtNLM"/>
    </source>
</evidence>
<keyword evidence="2" id="KW-0805">Transcription regulation</keyword>
<gene>
    <name evidence="5" type="ORF">B7Y86_06925</name>
</gene>
<organism evidence="5 6">
    <name type="scientific">Brevundimonas subvibrioides</name>
    <dbReference type="NCBI Taxonomy" id="74313"/>
    <lineage>
        <taxon>Bacteria</taxon>
        <taxon>Pseudomonadati</taxon>
        <taxon>Pseudomonadota</taxon>
        <taxon>Alphaproteobacteria</taxon>
        <taxon>Caulobacterales</taxon>
        <taxon>Caulobacteraceae</taxon>
        <taxon>Brevundimonas</taxon>
    </lineage>
</organism>
<reference evidence="5 6" key="1">
    <citation type="submission" date="2017-03" db="EMBL/GenBank/DDBJ databases">
        <title>Lifting the veil on microbial sulfur biogeochemistry in mining wastewaters.</title>
        <authorList>
            <person name="Kantor R.S."/>
            <person name="Colenbrander Nelson T."/>
            <person name="Marshall S."/>
            <person name="Bennett D."/>
            <person name="Apte S."/>
            <person name="Camacho D."/>
            <person name="Thomas B.C."/>
            <person name="Warren L.A."/>
            <person name="Banfield J.F."/>
        </authorList>
    </citation>
    <scope>NUCLEOTIDE SEQUENCE [LARGE SCALE GENOMIC DNA]</scope>
    <source>
        <strain evidence="5">32-68-21</strain>
    </source>
</reference>
<dbReference type="InterPro" id="IPR005650">
    <property type="entry name" value="BlaI_family"/>
</dbReference>
<dbReference type="GO" id="GO:0045892">
    <property type="term" value="P:negative regulation of DNA-templated transcription"/>
    <property type="evidence" value="ECO:0007669"/>
    <property type="project" value="InterPro"/>
</dbReference>
<comment type="caution">
    <text evidence="5">The sequence shown here is derived from an EMBL/GenBank/DDBJ whole genome shotgun (WGS) entry which is preliminary data.</text>
</comment>
<evidence type="ECO:0000313" key="5">
    <source>
        <dbReference type="EMBL" id="OYX57428.1"/>
    </source>
</evidence>
<sequence length="116" mass="12835">MRPGSIAPSCGPEVTRIAVTEAESAILAALWRHGPLSFASLIEAVKADNAWGDATIKTLLGRLMRKGAVRSERDDGRQRYHAAIERRDYLAGEVDTLVDRLFEGRRDALRVFLDEA</sequence>
<dbReference type="InterPro" id="IPR036390">
    <property type="entry name" value="WH_DNA-bd_sf"/>
</dbReference>
<keyword evidence="3" id="KW-0238">DNA-binding</keyword>
<evidence type="ECO:0000313" key="6">
    <source>
        <dbReference type="Proteomes" id="UP000216147"/>
    </source>
</evidence>
<dbReference type="Proteomes" id="UP000216147">
    <property type="component" value="Unassembled WGS sequence"/>
</dbReference>